<gene>
    <name evidence="2" type="ORF">K0504_04465</name>
</gene>
<evidence type="ECO:0000313" key="3">
    <source>
        <dbReference type="Proteomes" id="UP001166251"/>
    </source>
</evidence>
<dbReference type="InterPro" id="IPR011010">
    <property type="entry name" value="DNA_brk_join_enz"/>
</dbReference>
<reference evidence="2" key="1">
    <citation type="submission" date="2021-07" db="EMBL/GenBank/DDBJ databases">
        <title>Neiella marina sp. nov., isolated from the intestinal content of sea cucumber Apostichopus japonicus.</title>
        <authorList>
            <person name="Bai X."/>
        </authorList>
    </citation>
    <scope>NUCLEOTIDE SEQUENCE</scope>
    <source>
        <strain evidence="2">126</strain>
    </source>
</reference>
<name>A0ABS7EF19_9GAMM</name>
<keyword evidence="3" id="KW-1185">Reference proteome</keyword>
<organism evidence="2 3">
    <name type="scientific">Neiella holothuriorum</name>
    <dbReference type="NCBI Taxonomy" id="2870530"/>
    <lineage>
        <taxon>Bacteria</taxon>
        <taxon>Pseudomonadati</taxon>
        <taxon>Pseudomonadota</taxon>
        <taxon>Gammaproteobacteria</taxon>
        <taxon>Alteromonadales</taxon>
        <taxon>Echinimonadaceae</taxon>
        <taxon>Neiella</taxon>
    </lineage>
</organism>
<evidence type="ECO:0008006" key="4">
    <source>
        <dbReference type="Google" id="ProtNLM"/>
    </source>
</evidence>
<protein>
    <recommendedName>
        <fullName evidence="4">Tyr recombinase domain-containing protein</fullName>
    </recommendedName>
</protein>
<dbReference type="Gene3D" id="1.10.443.10">
    <property type="entry name" value="Intergrase catalytic core"/>
    <property type="match status" value="1"/>
</dbReference>
<dbReference type="InterPro" id="IPR013762">
    <property type="entry name" value="Integrase-like_cat_sf"/>
</dbReference>
<keyword evidence="1" id="KW-0233">DNA recombination</keyword>
<sequence length="1762" mass="200381">MVFVDLQLRQHQALARVRNELDDDEFDRLLSIIISVDPPPNLVNVARIASNLAKDYKTALECVEWPGDVRRILEFELNVLTPLAHEDKSHLTSNPFRRHFGDFAIASLFAERYAQNLTPNNRQLLSLLRFTFLLVSRRSVNENKFETDGPMLCFNATELRKAMAKQSFPTIPLPLDVTQLCKLICMCPKKLDIPFQDQFVDASLAVIQRTSVAEPPTLRIRKPAKSRSTFDNPDQILDKTADRHAPNVCISLKYIPSTLTRESDEHLVEVTSFKEQSDELGPDKQGLHSAMLYGSRLALRQKMLLPWRTDVLSSEEASIIIPELVRVMKNGDAKAQIPAVVTLFSLITSKPISYLYDLTVSKKAFSGEGVSLKLGVWFRMDIQMPQSFVPSSSQQRWLDAHDPLVALPLPTALLSCLEQLLIDLHKDSIKLADLSSVPLERLVVQFLQTISKPFGVLHRRITPAAVRSFAYQQIAMKCDPGFANLLLANTEYQSPTQLYYLALPHVQLVDAYKQFLGDKGLVHTHLRPSTVMSGSRLCLQVQLLRRLLAEKRHELELLLNMSSSSLDQLIATHNALAGYTVLLALVFTGHRDRSEYSFNQTTIAQAQRGTILCDKVNFAESALRLVALPDVFFEQLTVYRKHCGLLAKKLKDRAPQLATRLTQISHNQLLLDCPLFGEIDEILTWKGIGTVFMKGYLGSPWSLPLNAFRHSYCSMWRRYGYGQFAGAAMGHVGAGEHVYDPLSLMLTEYLDSMRNVVELYAEELQCKAAGRAKVFVGPTMFKKLNEKPYYPKNLNRTLVTNSKAIAQARQLIEPFRRELKGMGGSNSAVTLRQQIIEHALTKRHEFKSERNFTKVLSYLNRFIEKSTYGRKANQYWLLTLDQTIGLDYEQNYSSQLMYELKRKLTPWLAGEVNCQESELLPRFLISAIVNGQIISTVTAQMLRCWLREARFVDGFLSIADKESGLRQGYIFDSITSGLWLNLRRQPETLIDYNIIAIDKCFRQQLLRVGFTFSNNVKSTIRALQGLVSRSFDGGSVLMGAISRGELPSTGLNVERLARLLTSKIAPNEHERHIEPNIRLKTFNYGSEESVQANDKAVFKELRATLLSNKGTTNRNLQSVVKSVWAQCIRSQAQASVDELCIASTSLSSTAIAILYWLYKVAGRPGKGRKSIAVGTLRTYLSAICNPALEHAGELNFFDLNEDEYTEFYNRVLDCRDLENRPLRASILRDFHHTLERFFELPELEWQDIEPRVSARTAYVDANLLDSSSYNMAVELLLNGEFVDNAQRLAQASLLVACFKLGLRAGEFQRLRVGDINLSEWVVHVRSNRFGRTKSPNSNRRIACGFLLTDLEKSIITQQCKLAQSAHPNGDPLLLFDPNHIAVPRRFRETFEPLVYLLRQLTGEPNLKLHHCRHGFVSYLMVIFHPLFDQPVLSQLGQQWLGVDDSEYRHRRNQLVKQWVGDLASPHKHSHAIALAVGHAEAHTTLHHYCHVAELLSYVERAQINYQDFEIKQVAQLVNRTAGSARQIVKRYGHVDGRLRALLRRAEWPDEVILKLEKKPLVDVNSRVKTTYEQKSELIADLGRINRQIRLYIDLINFSDIAIITGDSTRIVVETVLSTETVIRNVGYRALDLPYIEQHERAIVNRRLAKSLSRLTQTQQFRSLLTQLVVQNSVDELFELVKDWEKNQSYLPVINGTHYEQKLRNVLTSTGLTIKKQTAVPVRGTTEIDYVRWAAYKEGHSRSVTVLVNHILFLLCVRSDLRI</sequence>
<dbReference type="RefSeq" id="WP_220102958.1">
    <property type="nucleotide sequence ID" value="NZ_JAHZSS010000003.1"/>
</dbReference>
<dbReference type="Proteomes" id="UP001166251">
    <property type="component" value="Unassembled WGS sequence"/>
</dbReference>
<accession>A0ABS7EF19</accession>
<proteinExistence type="predicted"/>
<evidence type="ECO:0000256" key="1">
    <source>
        <dbReference type="ARBA" id="ARBA00023172"/>
    </source>
</evidence>
<comment type="caution">
    <text evidence="2">The sequence shown here is derived from an EMBL/GenBank/DDBJ whole genome shotgun (WGS) entry which is preliminary data.</text>
</comment>
<evidence type="ECO:0000313" key="2">
    <source>
        <dbReference type="EMBL" id="MBW8190282.1"/>
    </source>
</evidence>
<dbReference type="EMBL" id="JAHZSS010000003">
    <property type="protein sequence ID" value="MBW8190282.1"/>
    <property type="molecule type" value="Genomic_DNA"/>
</dbReference>
<dbReference type="SUPFAM" id="SSF56349">
    <property type="entry name" value="DNA breaking-rejoining enzymes"/>
    <property type="match status" value="1"/>
</dbReference>